<dbReference type="EMBL" id="JACXAI010000018">
    <property type="protein sequence ID" value="MBD1381424.1"/>
    <property type="molecule type" value="Genomic_DNA"/>
</dbReference>
<keyword evidence="3" id="KW-1185">Reference proteome</keyword>
<feature type="transmembrane region" description="Helical" evidence="1">
    <location>
        <begin position="41"/>
        <end position="59"/>
    </location>
</feature>
<evidence type="ECO:0000313" key="3">
    <source>
        <dbReference type="Proteomes" id="UP000626844"/>
    </source>
</evidence>
<feature type="transmembrane region" description="Helical" evidence="1">
    <location>
        <begin position="12"/>
        <end position="29"/>
    </location>
</feature>
<feature type="transmembrane region" description="Helical" evidence="1">
    <location>
        <begin position="96"/>
        <end position="113"/>
    </location>
</feature>
<protein>
    <submittedName>
        <fullName evidence="2">Uncharacterized protein</fullName>
    </submittedName>
</protein>
<dbReference type="Proteomes" id="UP000626844">
    <property type="component" value="Unassembled WGS sequence"/>
</dbReference>
<accession>A0A926S1X9</accession>
<sequence length="145" mass="17280">MIERFLRSPFTMAVMLLGAACAYGVSIYTEESTQSLLYKSTIILFIAFYFVYFVLLYFFNKKNPKRKIPYLTYRPYEFKEEDEGHQYITFRACRNVYIYYYFAIPAALILAAIFKDWAIAPFIIIVFLGIGQYLVYWLEIRKLHS</sequence>
<reference evidence="2" key="1">
    <citation type="submission" date="2020-09" db="EMBL/GenBank/DDBJ databases">
        <title>A novel bacterium of genus Bacillus, isolated from South China Sea.</title>
        <authorList>
            <person name="Huang H."/>
            <person name="Mo K."/>
            <person name="Hu Y."/>
        </authorList>
    </citation>
    <scope>NUCLEOTIDE SEQUENCE</scope>
    <source>
        <strain evidence="2">IB182487</strain>
    </source>
</reference>
<proteinExistence type="predicted"/>
<dbReference type="RefSeq" id="WP_191159021.1">
    <property type="nucleotide sequence ID" value="NZ_JACXAI010000018.1"/>
</dbReference>
<keyword evidence="1" id="KW-1133">Transmembrane helix</keyword>
<dbReference type="AlphaFoldDB" id="A0A926S1X9"/>
<evidence type="ECO:0000313" key="2">
    <source>
        <dbReference type="EMBL" id="MBD1381424.1"/>
    </source>
</evidence>
<comment type="caution">
    <text evidence="2">The sequence shown here is derived from an EMBL/GenBank/DDBJ whole genome shotgun (WGS) entry which is preliminary data.</text>
</comment>
<feature type="transmembrane region" description="Helical" evidence="1">
    <location>
        <begin position="119"/>
        <end position="138"/>
    </location>
</feature>
<keyword evidence="1" id="KW-0472">Membrane</keyword>
<evidence type="ECO:0000256" key="1">
    <source>
        <dbReference type="SAM" id="Phobius"/>
    </source>
</evidence>
<gene>
    <name evidence="2" type="ORF">IC621_14390</name>
</gene>
<organism evidence="2 3">
    <name type="scientific">Metabacillus arenae</name>
    <dbReference type="NCBI Taxonomy" id="2771434"/>
    <lineage>
        <taxon>Bacteria</taxon>
        <taxon>Bacillati</taxon>
        <taxon>Bacillota</taxon>
        <taxon>Bacilli</taxon>
        <taxon>Bacillales</taxon>
        <taxon>Bacillaceae</taxon>
        <taxon>Metabacillus</taxon>
    </lineage>
</organism>
<dbReference type="PROSITE" id="PS51257">
    <property type="entry name" value="PROKAR_LIPOPROTEIN"/>
    <property type="match status" value="1"/>
</dbReference>
<keyword evidence="1" id="KW-0812">Transmembrane</keyword>
<name>A0A926S1X9_9BACI</name>